<dbReference type="EMBL" id="FOSF01000004">
    <property type="protein sequence ID" value="SFJ84913.1"/>
    <property type="molecule type" value="Genomic_DNA"/>
</dbReference>
<name>A0A662Z6W6_9GAMM</name>
<keyword evidence="1" id="KW-1133">Transmembrane helix</keyword>
<dbReference type="AlphaFoldDB" id="A0A662Z6W6"/>
<keyword evidence="1" id="KW-0472">Membrane</keyword>
<protein>
    <submittedName>
        <fullName evidence="2">Uncharacterized protein</fullName>
    </submittedName>
</protein>
<keyword evidence="3" id="KW-1185">Reference proteome</keyword>
<feature type="transmembrane region" description="Helical" evidence="1">
    <location>
        <begin position="840"/>
        <end position="861"/>
    </location>
</feature>
<dbReference type="Proteomes" id="UP000243374">
    <property type="component" value="Unassembled WGS sequence"/>
</dbReference>
<reference evidence="2 3" key="1">
    <citation type="submission" date="2016-10" db="EMBL/GenBank/DDBJ databases">
        <authorList>
            <person name="Varghese N."/>
            <person name="Submissions S."/>
        </authorList>
    </citation>
    <scope>NUCLEOTIDE SEQUENCE [LARGE SCALE GENOMIC DNA]</scope>
    <source>
        <strain evidence="2 3">22B</strain>
    </source>
</reference>
<proteinExistence type="predicted"/>
<evidence type="ECO:0000313" key="3">
    <source>
        <dbReference type="Proteomes" id="UP000243374"/>
    </source>
</evidence>
<gene>
    <name evidence="2" type="ORF">SAMN04487865_100470</name>
</gene>
<keyword evidence="1" id="KW-0812">Transmembrane</keyword>
<evidence type="ECO:0000256" key="1">
    <source>
        <dbReference type="SAM" id="Phobius"/>
    </source>
</evidence>
<dbReference type="RefSeq" id="WP_074838923.1">
    <property type="nucleotide sequence ID" value="NZ_CP047056.1"/>
</dbReference>
<dbReference type="OrthoDB" id="7051310at2"/>
<organism evidence="2 3">
    <name type="scientific">Succinivibrio dextrinosolvens</name>
    <dbReference type="NCBI Taxonomy" id="83771"/>
    <lineage>
        <taxon>Bacteria</taxon>
        <taxon>Pseudomonadati</taxon>
        <taxon>Pseudomonadota</taxon>
        <taxon>Gammaproteobacteria</taxon>
        <taxon>Aeromonadales</taxon>
        <taxon>Succinivibrionaceae</taxon>
        <taxon>Succinivibrio</taxon>
    </lineage>
</organism>
<accession>A0A662Z6W6</accession>
<evidence type="ECO:0000313" key="2">
    <source>
        <dbReference type="EMBL" id="SFJ84913.1"/>
    </source>
</evidence>
<sequence length="870" mass="96908">MIDAKTVTAIVMCGLMYQHQAMASSDSSTYPSQTSTNYQHHDIHRLFSDLKESDKIFVSRNSLFRPYVVTDDDEIKELFTVRAKGIKVPSKKGSLEFSPSKMTWVNASSILSFLFRRYVADNQSFNVPFVASTDNDRSSRAFDQHYNASNLCAGMGYFESSLKNICAINNRDSFGLVEINYNPDIGLFSSKYRIRLIPENGIKESLSHKLFLTFASLIGMYSSHNQVGFSSPLSTFDYHLTGNNTFVTENTRFSDMQKNCVYDSISTCHFKFVGENTESLLANGKKIKSLSDFSSKNRFSIHFTKSGFPKFNLSNTLLSGSSYINYGFYNQAELEMFRDLGYNINASEFFGTSIYNSGTPENRGIYDITSSFTASNGEFRTFKQDKASIVPLSIATHVYGSYNDVTQSGIIASQGFGSIGIRIDGSRNRIIVPKSASIIENGESATGIAVTYGRNNIIDISGEVEANGVDGTALRFDFGSNVLSDLKEFRGSYRRVRTYDYLQRKIPKDQAESYNVPNNIRGPLVSTLNISGKITGRKYSIYIDDTAHVGDINITNKAKIYGDIVSKWNYYVSPDGNSFYSKAYNPKLLAGKLHFDAAYGDKLNVPFFIKKLATNINLGVKKKNKAKDFSSDNLIADNKSHVEIKGNIIGKTINLLSYGGVSDIVGLINLNRLYIKDSSVFIDSPKGNHNSVVEILDLSRGGQLDLTNGESQTFIVKDKASISSKSVICLDAVRDGTIIDDIKFEGSLFAPDGVVNIEPGISYNDIKRFSSDPKALLEFMNTFVRQANQKLDKYQAYTKFPKHLWYTQGEMGRSVNCSPRGCYIGDFINTYSNATKPLPMWRYILSIVGCILMLAFSVVLVRKTGSGRYG</sequence>